<sequence>MGTDSRREAIQRARAYRVKFDRLFGELMKDKKDEDFQIDLITVVDLKLPNGVTVGKIEAN</sequence>
<name>A0ABM9NJ22_9GAMM</name>
<dbReference type="Proteomes" id="UP001497493">
    <property type="component" value="Chromosome"/>
</dbReference>
<protein>
    <submittedName>
        <fullName evidence="1">Uncharacterized protein</fullName>
    </submittedName>
</protein>
<organism evidence="1 2">
    <name type="scientific">Candidatus Methylocalor cossyra</name>
    <dbReference type="NCBI Taxonomy" id="3108543"/>
    <lineage>
        <taxon>Bacteria</taxon>
        <taxon>Pseudomonadati</taxon>
        <taxon>Pseudomonadota</taxon>
        <taxon>Gammaproteobacteria</taxon>
        <taxon>Methylococcales</taxon>
        <taxon>Methylococcaceae</taxon>
        <taxon>Candidatus Methylocalor</taxon>
    </lineage>
</organism>
<gene>
    <name evidence="1" type="ORF">MECH1_V1_1853</name>
</gene>
<dbReference type="EMBL" id="OZ026884">
    <property type="protein sequence ID" value="CAL1240629.1"/>
    <property type="molecule type" value="Genomic_DNA"/>
</dbReference>
<keyword evidence="2" id="KW-1185">Reference proteome</keyword>
<evidence type="ECO:0000313" key="1">
    <source>
        <dbReference type="EMBL" id="CAL1240629.1"/>
    </source>
</evidence>
<evidence type="ECO:0000313" key="2">
    <source>
        <dbReference type="Proteomes" id="UP001497493"/>
    </source>
</evidence>
<accession>A0ABM9NJ22</accession>
<reference evidence="1 2" key="1">
    <citation type="submission" date="2024-04" db="EMBL/GenBank/DDBJ databases">
        <authorList>
            <person name="Cremers G."/>
        </authorList>
    </citation>
    <scope>NUCLEOTIDE SEQUENCE [LARGE SCALE GENOMIC DNA]</scope>
    <source>
        <strain evidence="1">MeCH1-AG</strain>
    </source>
</reference>
<proteinExistence type="predicted"/>